<dbReference type="FunFam" id="3.40.50.300:FF:000514">
    <property type="entry name" value="Ribosome-releasing factor 2, mitochondrial"/>
    <property type="match status" value="1"/>
</dbReference>
<evidence type="ECO:0000256" key="3">
    <source>
        <dbReference type="ARBA" id="ARBA00022917"/>
    </source>
</evidence>
<dbReference type="GO" id="GO:0032790">
    <property type="term" value="P:ribosome disassembly"/>
    <property type="evidence" value="ECO:0007669"/>
    <property type="project" value="TreeGrafter"/>
</dbReference>
<evidence type="ECO:0000256" key="5">
    <source>
        <dbReference type="ARBA" id="ARBA00023134"/>
    </source>
</evidence>
<dbReference type="CDD" id="cd16262">
    <property type="entry name" value="EFG_III"/>
    <property type="match status" value="1"/>
</dbReference>
<dbReference type="Pfam" id="PF03764">
    <property type="entry name" value="EFG_IV"/>
    <property type="match status" value="1"/>
</dbReference>
<dbReference type="SMART" id="SM00889">
    <property type="entry name" value="EFG_IV"/>
    <property type="match status" value="1"/>
</dbReference>
<dbReference type="AlphaFoldDB" id="A0A2H9THV7"/>
<keyword evidence="5" id="KW-0342">GTP-binding</keyword>
<dbReference type="InterPro" id="IPR041095">
    <property type="entry name" value="EFG_II"/>
</dbReference>
<dbReference type="Proteomes" id="UP000240830">
    <property type="component" value="Unassembled WGS sequence"/>
</dbReference>
<dbReference type="SUPFAM" id="SSF50447">
    <property type="entry name" value="Translation proteins"/>
    <property type="match status" value="1"/>
</dbReference>
<dbReference type="NCBIfam" id="TIGR00231">
    <property type="entry name" value="small_GTP"/>
    <property type="match status" value="1"/>
</dbReference>
<dbReference type="FunFam" id="3.30.70.240:FF:000001">
    <property type="entry name" value="Elongation factor G"/>
    <property type="match status" value="1"/>
</dbReference>
<dbReference type="InterPro" id="IPR005517">
    <property type="entry name" value="Transl_elong_EFG/EF2_IV"/>
</dbReference>
<dbReference type="EMBL" id="MTSL01000178">
    <property type="protein sequence ID" value="PJF17344.1"/>
    <property type="molecule type" value="Genomic_DNA"/>
</dbReference>
<dbReference type="Gene3D" id="3.40.50.300">
    <property type="entry name" value="P-loop containing nucleotide triphosphate hydrolases"/>
    <property type="match status" value="1"/>
</dbReference>
<dbReference type="PROSITE" id="PS00301">
    <property type="entry name" value="G_TR_1"/>
    <property type="match status" value="1"/>
</dbReference>
<evidence type="ECO:0000256" key="2">
    <source>
        <dbReference type="ARBA" id="ARBA00022741"/>
    </source>
</evidence>
<evidence type="ECO:0000256" key="1">
    <source>
        <dbReference type="ARBA" id="ARBA00017891"/>
    </source>
</evidence>
<dbReference type="Gene3D" id="3.30.230.10">
    <property type="match status" value="1"/>
</dbReference>
<dbReference type="InterPro" id="IPR009022">
    <property type="entry name" value="EFG_III"/>
</dbReference>
<dbReference type="CDD" id="cd03713">
    <property type="entry name" value="EFG_mtEFG_C"/>
    <property type="match status" value="1"/>
</dbReference>
<dbReference type="STRING" id="1246581.A0A2H9THV7"/>
<dbReference type="Pfam" id="PF22042">
    <property type="entry name" value="EF-G_D2"/>
    <property type="match status" value="1"/>
</dbReference>
<name>A0A2H9THV7_9FUNG</name>
<dbReference type="GO" id="GO:0005759">
    <property type="term" value="C:mitochondrial matrix"/>
    <property type="evidence" value="ECO:0007669"/>
    <property type="project" value="UniProtKB-ARBA"/>
</dbReference>
<dbReference type="PANTHER" id="PTHR43261">
    <property type="entry name" value="TRANSLATION ELONGATION FACTOR G-RELATED"/>
    <property type="match status" value="1"/>
</dbReference>
<feature type="domain" description="Tr-type G" evidence="7">
    <location>
        <begin position="46"/>
        <end position="322"/>
    </location>
</feature>
<dbReference type="InterPro" id="IPR020568">
    <property type="entry name" value="Ribosomal_Su5_D2-typ_SF"/>
</dbReference>
<dbReference type="Gene3D" id="3.30.70.240">
    <property type="match status" value="1"/>
</dbReference>
<evidence type="ECO:0000313" key="8">
    <source>
        <dbReference type="EMBL" id="PJF17344.1"/>
    </source>
</evidence>
<dbReference type="InterPro" id="IPR035649">
    <property type="entry name" value="EFG_V"/>
</dbReference>
<keyword evidence="2" id="KW-0547">Nucleotide-binding</keyword>
<evidence type="ECO:0000256" key="4">
    <source>
        <dbReference type="ARBA" id="ARBA00023128"/>
    </source>
</evidence>
<dbReference type="SUPFAM" id="SSF54980">
    <property type="entry name" value="EF-G C-terminal domain-like"/>
    <property type="match status" value="2"/>
</dbReference>
<dbReference type="InterPro" id="IPR027417">
    <property type="entry name" value="P-loop_NTPase"/>
</dbReference>
<dbReference type="Pfam" id="PF00679">
    <property type="entry name" value="EFG_C"/>
    <property type="match status" value="1"/>
</dbReference>
<keyword evidence="4" id="KW-0496">Mitochondrion</keyword>
<dbReference type="Gene3D" id="2.40.30.10">
    <property type="entry name" value="Translation factors"/>
    <property type="match status" value="1"/>
</dbReference>
<dbReference type="Pfam" id="PF00009">
    <property type="entry name" value="GTP_EFTU"/>
    <property type="match status" value="1"/>
</dbReference>
<protein>
    <recommendedName>
        <fullName evidence="1">Elongation factor 2</fullName>
    </recommendedName>
</protein>
<reference evidence="8 9" key="1">
    <citation type="submission" date="2016-10" db="EMBL/GenBank/DDBJ databases">
        <title>The genome of Paramicrosporidium saccamoebae is the missing link in understanding Cryptomycota and Microsporidia evolution.</title>
        <authorList>
            <person name="Quandt C.A."/>
            <person name="Beaudet D."/>
            <person name="Corsaro D."/>
            <person name="Michel R."/>
            <person name="Corradi N."/>
            <person name="James T."/>
        </authorList>
    </citation>
    <scope>NUCLEOTIDE SEQUENCE [LARGE SCALE GENOMIC DNA]</scope>
    <source>
        <strain evidence="8 9">KSL3</strain>
    </source>
</reference>
<dbReference type="InterPro" id="IPR053905">
    <property type="entry name" value="EF-G-like_DII"/>
</dbReference>
<dbReference type="SUPFAM" id="SSF52540">
    <property type="entry name" value="P-loop containing nucleoside triphosphate hydrolases"/>
    <property type="match status" value="1"/>
</dbReference>
<dbReference type="InterPro" id="IPR014721">
    <property type="entry name" value="Ribsml_uS5_D2-typ_fold_subgr"/>
</dbReference>
<dbReference type="SUPFAM" id="SSF54211">
    <property type="entry name" value="Ribosomal protein S5 domain 2-like"/>
    <property type="match status" value="1"/>
</dbReference>
<dbReference type="SMART" id="SM00838">
    <property type="entry name" value="EFG_C"/>
    <property type="match status" value="1"/>
</dbReference>
<accession>A0A2H9THV7</accession>
<dbReference type="GO" id="GO:0003924">
    <property type="term" value="F:GTPase activity"/>
    <property type="evidence" value="ECO:0007669"/>
    <property type="project" value="InterPro"/>
</dbReference>
<proteinExistence type="predicted"/>
<dbReference type="Pfam" id="PF14492">
    <property type="entry name" value="EFG_III"/>
    <property type="match status" value="1"/>
</dbReference>
<dbReference type="Gene3D" id="3.30.70.870">
    <property type="entry name" value="Elongation Factor G (Translational Gtpase), domain 3"/>
    <property type="match status" value="1"/>
</dbReference>
<dbReference type="InterPro" id="IPR000795">
    <property type="entry name" value="T_Tr_GTP-bd_dom"/>
</dbReference>
<dbReference type="PANTHER" id="PTHR43261:SF1">
    <property type="entry name" value="RIBOSOME-RELEASING FACTOR 2, MITOCHONDRIAL"/>
    <property type="match status" value="1"/>
</dbReference>
<dbReference type="PRINTS" id="PR00315">
    <property type="entry name" value="ELONGATNFCT"/>
</dbReference>
<organism evidence="8 9">
    <name type="scientific">Paramicrosporidium saccamoebae</name>
    <dbReference type="NCBI Taxonomy" id="1246581"/>
    <lineage>
        <taxon>Eukaryota</taxon>
        <taxon>Fungi</taxon>
        <taxon>Fungi incertae sedis</taxon>
        <taxon>Cryptomycota</taxon>
        <taxon>Cryptomycota incertae sedis</taxon>
        <taxon>Paramicrosporidium</taxon>
    </lineage>
</organism>
<comment type="function">
    <text evidence="6">Catalyzes the GTP-dependent ribosomal translocation step during translation elongation. During this step, the ribosome changes from the pre-translocational (PRE) to the post-translocational (POST) state as the newly formed A-site-bound peptidyl-tRNA and P-site-bound deacylated tRNA move to the P and E sites, respectively. Catalyzes the coordinated movement of the two tRNA molecules, the mRNA and conformational changes in the ribosome.</text>
</comment>
<keyword evidence="9" id="KW-1185">Reference proteome</keyword>
<dbReference type="InterPro" id="IPR000640">
    <property type="entry name" value="EFG_V-like"/>
</dbReference>
<dbReference type="InterPro" id="IPR009000">
    <property type="entry name" value="Transl_B-barrel_sf"/>
</dbReference>
<keyword evidence="3" id="KW-0648">Protein biosynthesis</keyword>
<dbReference type="GO" id="GO:0032543">
    <property type="term" value="P:mitochondrial translation"/>
    <property type="evidence" value="ECO:0007669"/>
    <property type="project" value="TreeGrafter"/>
</dbReference>
<dbReference type="InterPro" id="IPR005225">
    <property type="entry name" value="Small_GTP-bd"/>
</dbReference>
<gene>
    <name evidence="8" type="ORF">PSACC_02802</name>
</gene>
<dbReference type="OrthoDB" id="198619at2759"/>
<comment type="caution">
    <text evidence="8">The sequence shown here is derived from an EMBL/GenBank/DDBJ whole genome shotgun (WGS) entry which is preliminary data.</text>
</comment>
<dbReference type="GO" id="GO:0005525">
    <property type="term" value="F:GTP binding"/>
    <property type="evidence" value="ECO:0007669"/>
    <property type="project" value="UniProtKB-KW"/>
</dbReference>
<evidence type="ECO:0000313" key="9">
    <source>
        <dbReference type="Proteomes" id="UP000240830"/>
    </source>
</evidence>
<evidence type="ECO:0000256" key="6">
    <source>
        <dbReference type="ARBA" id="ARBA00024731"/>
    </source>
</evidence>
<dbReference type="InterPro" id="IPR035647">
    <property type="entry name" value="EFG_III/V"/>
</dbReference>
<dbReference type="InterPro" id="IPR031157">
    <property type="entry name" value="G_TR_CS"/>
</dbReference>
<sequence>MAEHSQTAFHSILYSRLHSTPHSRLHSISYSRLQSARYYSQCVHDERIRNIGIIAHIDAGKTTTTERMLFYSGQTRRIGEVDRGDTVMDYLPEERARGITITAAAITFPWKDHRINLIDTPGHVDFGMEVERSLRVLDGTVTILDGAAGVQAQTRTVWRQAGRYGVPRIVYVNKMDKMGADYERTVKEIAEKLGDLQPVCVQMPIMREDRIWGVVDLIGKKTLHWSDPQGREVIETDWDNDADARWAPGRIKLMEQLADLDDAFLEKYLDDPHLVTGKDLESAIRRLTLQTKIAPVLCGSSFTNIGVQPVLDAIVKYLPSPSERPLPKVNQDVVWKDDRLLALAFKVVHDEQRGLLVFVRVYAGVLSTRTMLRNGSRNIRERATKVMTIHANQFEECEAVSAGNVAVLLGLKNTRTGDTITAENECKNLNVQLAGIDVPQPVFSCAVEAESTSDDSRLEEALKIIELEDPSVRVTKDHETGQKQLSGMGELHLEIVGKRITRDLKARASFGQIQIAYKETFGKRTAETIQGEVDKDMGGRRFVGGLEYTVESTDELINKIEPSDCMPAIQEGFESALQDGPTASFPLIGVRIKVLRVDWTEGVSSLDALRYVAYTLLRKWCVNQSSRLVEPIMGVELTVPDKYLGTVLADIHAGRRGNVTETNTSEEGDHTVWAEVPLASMLGYATSLRSKTGGTASFSMQPLTYRTMSQDEESRILSSLGVIQPIKDA</sequence>
<dbReference type="GO" id="GO:0051881">
    <property type="term" value="P:regulation of mitochondrial membrane potential"/>
    <property type="evidence" value="ECO:0007669"/>
    <property type="project" value="EnsemblFungi"/>
</dbReference>
<dbReference type="CDD" id="cd01886">
    <property type="entry name" value="EF-G"/>
    <property type="match status" value="1"/>
</dbReference>
<dbReference type="PROSITE" id="PS51722">
    <property type="entry name" value="G_TR_2"/>
    <property type="match status" value="1"/>
</dbReference>
<evidence type="ECO:0000259" key="7">
    <source>
        <dbReference type="PROSITE" id="PS51722"/>
    </source>
</evidence>